<dbReference type="SUPFAM" id="SSF53850">
    <property type="entry name" value="Periplasmic binding protein-like II"/>
    <property type="match status" value="1"/>
</dbReference>
<comment type="similarity">
    <text evidence="1">Belongs to the bacterial solute-binding protein 1 family.</text>
</comment>
<dbReference type="Gene3D" id="3.40.190.10">
    <property type="entry name" value="Periplasmic binding protein-like II"/>
    <property type="match status" value="2"/>
</dbReference>
<accession>A0ABW2X8D5</accession>
<proteinExistence type="inferred from homology"/>
<evidence type="ECO:0000313" key="3">
    <source>
        <dbReference type="EMBL" id="MFD0629248.1"/>
    </source>
</evidence>
<evidence type="ECO:0000313" key="4">
    <source>
        <dbReference type="Proteomes" id="UP001596915"/>
    </source>
</evidence>
<organism evidence="3 4">
    <name type="scientific">Streptomyces sanglieri</name>
    <dbReference type="NCBI Taxonomy" id="193460"/>
    <lineage>
        <taxon>Bacteria</taxon>
        <taxon>Bacillati</taxon>
        <taxon>Actinomycetota</taxon>
        <taxon>Actinomycetes</taxon>
        <taxon>Kitasatosporales</taxon>
        <taxon>Streptomycetaceae</taxon>
        <taxon>Streptomyces</taxon>
    </lineage>
</organism>
<comment type="caution">
    <text evidence="3">The sequence shown here is derived from an EMBL/GenBank/DDBJ whole genome shotgun (WGS) entry which is preliminary data.</text>
</comment>
<dbReference type="Pfam" id="PF01547">
    <property type="entry name" value="SBP_bac_1"/>
    <property type="match status" value="1"/>
</dbReference>
<keyword evidence="2" id="KW-0813">Transport</keyword>
<dbReference type="PROSITE" id="PS51257">
    <property type="entry name" value="PROKAR_LIPOPROTEIN"/>
    <property type="match status" value="1"/>
</dbReference>
<evidence type="ECO:0000256" key="1">
    <source>
        <dbReference type="ARBA" id="ARBA00008520"/>
    </source>
</evidence>
<reference evidence="4" key="1">
    <citation type="journal article" date="2019" name="Int. J. Syst. Evol. Microbiol.">
        <title>The Global Catalogue of Microorganisms (GCM) 10K type strain sequencing project: providing services to taxonomists for standard genome sequencing and annotation.</title>
        <authorList>
            <consortium name="The Broad Institute Genomics Platform"/>
            <consortium name="The Broad Institute Genome Sequencing Center for Infectious Disease"/>
            <person name="Wu L."/>
            <person name="Ma J."/>
        </authorList>
    </citation>
    <scope>NUCLEOTIDE SEQUENCE [LARGE SCALE GENOMIC DNA]</scope>
    <source>
        <strain evidence="4">JCM 12607</strain>
    </source>
</reference>
<dbReference type="PANTHER" id="PTHR43649">
    <property type="entry name" value="ARABINOSE-BINDING PROTEIN-RELATED"/>
    <property type="match status" value="1"/>
</dbReference>
<dbReference type="PANTHER" id="PTHR43649:SF29">
    <property type="entry name" value="OSMOPROTECTIVE COMPOUNDS-BINDING PROTEIN GGTB"/>
    <property type="match status" value="1"/>
</dbReference>
<dbReference type="Proteomes" id="UP001596915">
    <property type="component" value="Unassembled WGS sequence"/>
</dbReference>
<dbReference type="InterPro" id="IPR006059">
    <property type="entry name" value="SBP"/>
</dbReference>
<gene>
    <name evidence="3" type="ORF">ACFQ2K_48180</name>
</gene>
<sequence length="419" mass="44054">MVSGSRRHLVKLGAIAMSAALLTGCSTGSDSAGGDKNIRMLVNITPVLTKQFYKDLVAGYVAGHPGVKVTIEAPTGRGIEDTLKQQLAAGSPPDILAGGQNTALAGQMEPLPDEQWVKDAPFAEASKLDGKAWMAGTGVQLQSLVFYNKAAFAKAGVTKTPKTVDEFTAALRKLKGAGYTPLQTGGEWTTGAQALMMANPNVMNTEPQWYAKRNEGSVTFAGSNYAKFLGVYQSWIKDGLVPKDANGIKYQDMINNFTAGKSATMVMGNWLAASLAEAKPGIDAGVFPVPTFDGSTPPQAANPAMPYSVLKSSRHADAAIDLVKYLVSDKKAITMALGAEGNFRTGYSYKATPLTNDIAKLLDKAGGKTVAIGPGLGDNSSPAGFPDEFNTQVQSMYLGTKADQVAGAMDKWWAANAPK</sequence>
<protein>
    <submittedName>
        <fullName evidence="3">ABC transporter substrate-binding protein</fullName>
    </submittedName>
</protein>
<evidence type="ECO:0000256" key="2">
    <source>
        <dbReference type="ARBA" id="ARBA00022448"/>
    </source>
</evidence>
<dbReference type="EMBL" id="JBHTGL010000008">
    <property type="protein sequence ID" value="MFD0629248.1"/>
    <property type="molecule type" value="Genomic_DNA"/>
</dbReference>
<keyword evidence="4" id="KW-1185">Reference proteome</keyword>
<dbReference type="InterPro" id="IPR050490">
    <property type="entry name" value="Bact_solute-bd_prot1"/>
</dbReference>
<name>A0ABW2X8D5_9ACTN</name>